<gene>
    <name evidence="7" type="ORF">METZ01_LOCUS515839</name>
</gene>
<dbReference type="GO" id="GO:0051536">
    <property type="term" value="F:iron-sulfur cluster binding"/>
    <property type="evidence" value="ECO:0007669"/>
    <property type="project" value="UniProtKB-KW"/>
</dbReference>
<dbReference type="InterPro" id="IPR051198">
    <property type="entry name" value="BchE-like"/>
</dbReference>
<evidence type="ECO:0000256" key="5">
    <source>
        <dbReference type="ARBA" id="ARBA00023014"/>
    </source>
</evidence>
<dbReference type="InterPro" id="IPR006158">
    <property type="entry name" value="Cobalamin-bd"/>
</dbReference>
<evidence type="ECO:0000259" key="6">
    <source>
        <dbReference type="PROSITE" id="PS51332"/>
    </source>
</evidence>
<keyword evidence="3" id="KW-0479">Metal-binding</keyword>
<comment type="cofactor">
    <cofactor evidence="1">
        <name>[4Fe-4S] cluster</name>
        <dbReference type="ChEBI" id="CHEBI:49883"/>
    </cofactor>
</comment>
<dbReference type="InterPro" id="IPR007197">
    <property type="entry name" value="rSAM"/>
</dbReference>
<dbReference type="Pfam" id="PF02310">
    <property type="entry name" value="B12-binding"/>
    <property type="match status" value="1"/>
</dbReference>
<keyword evidence="5" id="KW-0411">Iron-sulfur</keyword>
<dbReference type="CDD" id="cd02068">
    <property type="entry name" value="radical_SAM_B12_BD"/>
    <property type="match status" value="1"/>
</dbReference>
<feature type="non-terminal residue" evidence="7">
    <location>
        <position position="228"/>
    </location>
</feature>
<dbReference type="PANTHER" id="PTHR43409">
    <property type="entry name" value="ANAEROBIC MAGNESIUM-PROTOPORPHYRIN IX MONOMETHYL ESTER CYCLASE-RELATED"/>
    <property type="match status" value="1"/>
</dbReference>
<dbReference type="GO" id="GO:0031419">
    <property type="term" value="F:cobalamin binding"/>
    <property type="evidence" value="ECO:0007669"/>
    <property type="project" value="InterPro"/>
</dbReference>
<dbReference type="PROSITE" id="PS51332">
    <property type="entry name" value="B12_BINDING"/>
    <property type="match status" value="1"/>
</dbReference>
<keyword evidence="4" id="KW-0408">Iron</keyword>
<keyword evidence="2" id="KW-0949">S-adenosyl-L-methionine</keyword>
<evidence type="ECO:0000256" key="2">
    <source>
        <dbReference type="ARBA" id="ARBA00022691"/>
    </source>
</evidence>
<feature type="domain" description="B12-binding" evidence="6">
    <location>
        <begin position="2"/>
        <end position="137"/>
    </location>
</feature>
<evidence type="ECO:0000256" key="1">
    <source>
        <dbReference type="ARBA" id="ARBA00001966"/>
    </source>
</evidence>
<dbReference type="PANTHER" id="PTHR43409:SF16">
    <property type="entry name" value="SLR0320 PROTEIN"/>
    <property type="match status" value="1"/>
</dbReference>
<organism evidence="7">
    <name type="scientific">marine metagenome</name>
    <dbReference type="NCBI Taxonomy" id="408172"/>
    <lineage>
        <taxon>unclassified sequences</taxon>
        <taxon>metagenomes</taxon>
        <taxon>ecological metagenomes</taxon>
    </lineage>
</organism>
<accession>A0A383F3J6</accession>
<evidence type="ECO:0000313" key="7">
    <source>
        <dbReference type="EMBL" id="SVE62985.1"/>
    </source>
</evidence>
<dbReference type="SFLD" id="SFLDG01082">
    <property type="entry name" value="B12-binding_domain_containing"/>
    <property type="match status" value="1"/>
</dbReference>
<dbReference type="GO" id="GO:0003824">
    <property type="term" value="F:catalytic activity"/>
    <property type="evidence" value="ECO:0007669"/>
    <property type="project" value="InterPro"/>
</dbReference>
<evidence type="ECO:0000256" key="3">
    <source>
        <dbReference type="ARBA" id="ARBA00022723"/>
    </source>
</evidence>
<dbReference type="GO" id="GO:0046872">
    <property type="term" value="F:metal ion binding"/>
    <property type="evidence" value="ECO:0007669"/>
    <property type="project" value="UniProtKB-KW"/>
</dbReference>
<sequence>SVHLVDLGTSSDRNLLPLGVGLIASHARSRLGAECDFVVDFLRDDADKIMEKSKPPIAIGLALYMWNLRASMNLAAKIKKCFPSVLIVCGGYSVPKETYRKAEFFAEHPYADILVHGEGEQTFADLMENILGGGVDLSAVKGITYQSSDGPEGFITTAPQPRIDDLETISSPFLNGIFDDIMERHADRVTGAIWETNRGCPFSCTFCDWGSADVFKVKKYGIDRLIEE</sequence>
<protein>
    <recommendedName>
        <fullName evidence="6">B12-binding domain-containing protein</fullName>
    </recommendedName>
</protein>
<reference evidence="7" key="1">
    <citation type="submission" date="2018-05" db="EMBL/GenBank/DDBJ databases">
        <authorList>
            <person name="Lanie J.A."/>
            <person name="Ng W.-L."/>
            <person name="Kazmierczak K.M."/>
            <person name="Andrzejewski T.M."/>
            <person name="Davidsen T.M."/>
            <person name="Wayne K.J."/>
            <person name="Tettelin H."/>
            <person name="Glass J.I."/>
            <person name="Rusch D."/>
            <person name="Podicherti R."/>
            <person name="Tsui H.-C.T."/>
            <person name="Winkler M.E."/>
        </authorList>
    </citation>
    <scope>NUCLEOTIDE SEQUENCE</scope>
</reference>
<dbReference type="SFLD" id="SFLDS00029">
    <property type="entry name" value="Radical_SAM"/>
    <property type="match status" value="1"/>
</dbReference>
<feature type="non-terminal residue" evidence="7">
    <location>
        <position position="1"/>
    </location>
</feature>
<dbReference type="EMBL" id="UINC01230734">
    <property type="protein sequence ID" value="SVE62985.1"/>
    <property type="molecule type" value="Genomic_DNA"/>
</dbReference>
<name>A0A383F3J6_9ZZZZ</name>
<dbReference type="AlphaFoldDB" id="A0A383F3J6"/>
<dbReference type="GO" id="GO:0005829">
    <property type="term" value="C:cytosol"/>
    <property type="evidence" value="ECO:0007669"/>
    <property type="project" value="TreeGrafter"/>
</dbReference>
<dbReference type="Gene3D" id="3.40.50.280">
    <property type="entry name" value="Cobalamin-binding domain"/>
    <property type="match status" value="1"/>
</dbReference>
<proteinExistence type="predicted"/>
<evidence type="ECO:0000256" key="4">
    <source>
        <dbReference type="ARBA" id="ARBA00023004"/>
    </source>
</evidence>